<evidence type="ECO:0000313" key="2">
    <source>
        <dbReference type="EMBL" id="KAJ1098227.1"/>
    </source>
</evidence>
<organism evidence="2 3">
    <name type="scientific">Pleurodeles waltl</name>
    <name type="common">Iberian ribbed newt</name>
    <dbReference type="NCBI Taxonomy" id="8319"/>
    <lineage>
        <taxon>Eukaryota</taxon>
        <taxon>Metazoa</taxon>
        <taxon>Chordata</taxon>
        <taxon>Craniata</taxon>
        <taxon>Vertebrata</taxon>
        <taxon>Euteleostomi</taxon>
        <taxon>Amphibia</taxon>
        <taxon>Batrachia</taxon>
        <taxon>Caudata</taxon>
        <taxon>Salamandroidea</taxon>
        <taxon>Salamandridae</taxon>
        <taxon>Pleurodelinae</taxon>
        <taxon>Pleurodeles</taxon>
    </lineage>
</organism>
<protein>
    <submittedName>
        <fullName evidence="2">Uncharacterized protein</fullName>
    </submittedName>
</protein>
<dbReference type="Proteomes" id="UP001066276">
    <property type="component" value="Chromosome 10"/>
</dbReference>
<proteinExistence type="predicted"/>
<dbReference type="AlphaFoldDB" id="A0AAV7M424"/>
<evidence type="ECO:0000256" key="1">
    <source>
        <dbReference type="SAM" id="MobiDB-lite"/>
    </source>
</evidence>
<keyword evidence="3" id="KW-1185">Reference proteome</keyword>
<reference evidence="2" key="1">
    <citation type="journal article" date="2022" name="bioRxiv">
        <title>Sequencing and chromosome-scale assembly of the giantPleurodeles waltlgenome.</title>
        <authorList>
            <person name="Brown T."/>
            <person name="Elewa A."/>
            <person name="Iarovenko S."/>
            <person name="Subramanian E."/>
            <person name="Araus A.J."/>
            <person name="Petzold A."/>
            <person name="Susuki M."/>
            <person name="Suzuki K.-i.T."/>
            <person name="Hayashi T."/>
            <person name="Toyoda A."/>
            <person name="Oliveira C."/>
            <person name="Osipova E."/>
            <person name="Leigh N.D."/>
            <person name="Simon A."/>
            <person name="Yun M.H."/>
        </authorList>
    </citation>
    <scope>NUCLEOTIDE SEQUENCE</scope>
    <source>
        <strain evidence="2">20211129_DDA</strain>
        <tissue evidence="2">Liver</tissue>
    </source>
</reference>
<evidence type="ECO:0000313" key="3">
    <source>
        <dbReference type="Proteomes" id="UP001066276"/>
    </source>
</evidence>
<comment type="caution">
    <text evidence="2">The sequence shown here is derived from an EMBL/GenBank/DDBJ whole genome shotgun (WGS) entry which is preliminary data.</text>
</comment>
<feature type="region of interest" description="Disordered" evidence="1">
    <location>
        <begin position="1"/>
        <end position="100"/>
    </location>
</feature>
<accession>A0AAV7M424</accession>
<name>A0AAV7M424_PLEWA</name>
<gene>
    <name evidence="2" type="ORF">NDU88_003343</name>
</gene>
<dbReference type="EMBL" id="JANPWB010000014">
    <property type="protein sequence ID" value="KAJ1098227.1"/>
    <property type="molecule type" value="Genomic_DNA"/>
</dbReference>
<sequence>MEPGGPRARVSSTWHWPLRPRRSWGPNVREEKELRPGGTSRPLSPGSRESSPGGHRNGNQQHRADPGGAEGLRTVASRRPGGESGPGLVVLMSGGGPAES</sequence>